<dbReference type="GO" id="GO:0016209">
    <property type="term" value="F:antioxidant activity"/>
    <property type="evidence" value="ECO:0007669"/>
    <property type="project" value="InterPro"/>
</dbReference>
<dbReference type="InterPro" id="IPR000866">
    <property type="entry name" value="AhpC/TSA"/>
</dbReference>
<gene>
    <name evidence="3" type="ORF">SAMN04489724_4500</name>
</gene>
<keyword evidence="4" id="KW-1185">Reference proteome</keyword>
<dbReference type="PANTHER" id="PTHR43640">
    <property type="entry name" value="OS07G0260300 PROTEIN"/>
    <property type="match status" value="1"/>
</dbReference>
<feature type="domain" description="Alkyl hydroperoxide reductase subunit C/ Thiol specific antioxidant" evidence="2">
    <location>
        <begin position="33"/>
        <end position="128"/>
    </location>
</feature>
<dbReference type="PANTHER" id="PTHR43640:SF1">
    <property type="entry name" value="THIOREDOXIN-DEPENDENT PEROXIREDOXIN"/>
    <property type="match status" value="1"/>
</dbReference>
<dbReference type="RefSeq" id="WP_091697465.1">
    <property type="nucleotide sequence ID" value="NZ_FPBF01000008.1"/>
</dbReference>
<organism evidence="3 4">
    <name type="scientific">Algoriphagus locisalis</name>
    <dbReference type="NCBI Taxonomy" id="305507"/>
    <lineage>
        <taxon>Bacteria</taxon>
        <taxon>Pseudomonadati</taxon>
        <taxon>Bacteroidota</taxon>
        <taxon>Cytophagia</taxon>
        <taxon>Cytophagales</taxon>
        <taxon>Cyclobacteriaceae</taxon>
        <taxon>Algoriphagus</taxon>
    </lineage>
</organism>
<evidence type="ECO:0000259" key="2">
    <source>
        <dbReference type="Pfam" id="PF00578"/>
    </source>
</evidence>
<dbReference type="InterPro" id="IPR036249">
    <property type="entry name" value="Thioredoxin-like_sf"/>
</dbReference>
<dbReference type="GO" id="GO:0016491">
    <property type="term" value="F:oxidoreductase activity"/>
    <property type="evidence" value="ECO:0007669"/>
    <property type="project" value="InterPro"/>
</dbReference>
<sequence>MKKLSLVILILLSATFSLSAQSLETINLTDAVTGKVLNLQSEVKGKGLVLVFHSLACPFAKMYEARLIALRSKYQSQGFTFMLVNPEVRVQEEEKTELRNYIDQSGINMSYLIDEDQVLTKFLKVTKIPEVILLTPGTSGAVISYRGAIDNNPQAESAASSNYLDRAIDSILKDEAPTPSQVRAVGCNVRTY</sequence>
<name>A0A1I7DWE5_9BACT</name>
<evidence type="ECO:0000256" key="1">
    <source>
        <dbReference type="SAM" id="SignalP"/>
    </source>
</evidence>
<reference evidence="4" key="1">
    <citation type="submission" date="2016-10" db="EMBL/GenBank/DDBJ databases">
        <authorList>
            <person name="Varghese N."/>
            <person name="Submissions S."/>
        </authorList>
    </citation>
    <scope>NUCLEOTIDE SEQUENCE [LARGE SCALE GENOMIC DNA]</scope>
    <source>
        <strain evidence="4">DSM 23445</strain>
    </source>
</reference>
<dbReference type="InterPro" id="IPR047262">
    <property type="entry name" value="PRX-like1"/>
</dbReference>
<feature type="chain" id="PRO_5011734285" evidence="1">
    <location>
        <begin position="20"/>
        <end position="192"/>
    </location>
</feature>
<dbReference type="Pfam" id="PF00578">
    <property type="entry name" value="AhpC-TSA"/>
    <property type="match status" value="1"/>
</dbReference>
<dbReference type="AlphaFoldDB" id="A0A1I7DWE5"/>
<protein>
    <submittedName>
        <fullName evidence="3">AhpC/TSA family protein</fullName>
    </submittedName>
</protein>
<dbReference type="OrthoDB" id="9809746at2"/>
<keyword evidence="1" id="KW-0732">Signal</keyword>
<dbReference type="Gene3D" id="3.40.30.10">
    <property type="entry name" value="Glutaredoxin"/>
    <property type="match status" value="1"/>
</dbReference>
<feature type="signal peptide" evidence="1">
    <location>
        <begin position="1"/>
        <end position="19"/>
    </location>
</feature>
<accession>A0A1I7DWE5</accession>
<dbReference type="EMBL" id="FPBF01000008">
    <property type="protein sequence ID" value="SFU16011.1"/>
    <property type="molecule type" value="Genomic_DNA"/>
</dbReference>
<dbReference type="SUPFAM" id="SSF52833">
    <property type="entry name" value="Thioredoxin-like"/>
    <property type="match status" value="1"/>
</dbReference>
<proteinExistence type="predicted"/>
<dbReference type="Proteomes" id="UP000199673">
    <property type="component" value="Unassembled WGS sequence"/>
</dbReference>
<evidence type="ECO:0000313" key="4">
    <source>
        <dbReference type="Proteomes" id="UP000199673"/>
    </source>
</evidence>
<evidence type="ECO:0000313" key="3">
    <source>
        <dbReference type="EMBL" id="SFU16011.1"/>
    </source>
</evidence>
<dbReference type="STRING" id="305507.SAMN04489724_4500"/>